<feature type="transmembrane region" description="Helical" evidence="1">
    <location>
        <begin position="104"/>
        <end position="123"/>
    </location>
</feature>
<dbReference type="OrthoDB" id="8182981at2759"/>
<dbReference type="Proteomes" id="UP000708208">
    <property type="component" value="Unassembled WGS sequence"/>
</dbReference>
<evidence type="ECO:0000256" key="1">
    <source>
        <dbReference type="SAM" id="Phobius"/>
    </source>
</evidence>
<evidence type="ECO:0000313" key="3">
    <source>
        <dbReference type="Proteomes" id="UP000708208"/>
    </source>
</evidence>
<keyword evidence="1" id="KW-0472">Membrane</keyword>
<keyword evidence="1" id="KW-0812">Transmembrane</keyword>
<feature type="transmembrane region" description="Helical" evidence="1">
    <location>
        <begin position="66"/>
        <end position="83"/>
    </location>
</feature>
<protein>
    <submittedName>
        <fullName evidence="2">Uncharacterized protein</fullName>
    </submittedName>
</protein>
<dbReference type="EMBL" id="CAJVCH010218448">
    <property type="protein sequence ID" value="CAG7731727.1"/>
    <property type="molecule type" value="Genomic_DNA"/>
</dbReference>
<feature type="transmembrane region" description="Helical" evidence="1">
    <location>
        <begin position="34"/>
        <end position="60"/>
    </location>
</feature>
<sequence>MSVIPHQMFYVRKSPAYIFITPEDVSTYIMSYRLFLLPFSFYVWIATVVTLLCVSIALAFLSNTTVTGQPVISQIIFTLAIFLEKYEPGIGIMGQNRQLRSRNILLVTFFLAAMVITCGYKGGLKSDFQVPASSKTEWKYFLELQNFSFYIIHSYTVSKLTENNCSVILARTKCYRYSEIVNSQECQFLDDVTFAHTSYDQDYSKTDGNYDHSRYGKIFDKVIFLRGIPQITYFLHPKCVEHFFRSYSTKVAIITTEDEFEFVWKFLSKRITQNPEFRIPLGHNKKASDENLSTPLYVFIPRGLNRYNQWL</sequence>
<organism evidence="2 3">
    <name type="scientific">Allacma fusca</name>
    <dbReference type="NCBI Taxonomy" id="39272"/>
    <lineage>
        <taxon>Eukaryota</taxon>
        <taxon>Metazoa</taxon>
        <taxon>Ecdysozoa</taxon>
        <taxon>Arthropoda</taxon>
        <taxon>Hexapoda</taxon>
        <taxon>Collembola</taxon>
        <taxon>Symphypleona</taxon>
        <taxon>Sminthuridae</taxon>
        <taxon>Allacma</taxon>
    </lineage>
</organism>
<name>A0A8J2K3Y5_9HEXA</name>
<proteinExistence type="predicted"/>
<accession>A0A8J2K3Y5</accession>
<comment type="caution">
    <text evidence="2">The sequence shown here is derived from an EMBL/GenBank/DDBJ whole genome shotgun (WGS) entry which is preliminary data.</text>
</comment>
<gene>
    <name evidence="2" type="ORF">AFUS01_LOCUS20301</name>
</gene>
<reference evidence="2" key="1">
    <citation type="submission" date="2021-06" db="EMBL/GenBank/DDBJ databases">
        <authorList>
            <person name="Hodson N. C."/>
            <person name="Mongue J. A."/>
            <person name="Jaron S. K."/>
        </authorList>
    </citation>
    <scope>NUCLEOTIDE SEQUENCE</scope>
</reference>
<keyword evidence="1" id="KW-1133">Transmembrane helix</keyword>
<feature type="non-terminal residue" evidence="2">
    <location>
        <position position="311"/>
    </location>
</feature>
<keyword evidence="3" id="KW-1185">Reference proteome</keyword>
<evidence type="ECO:0000313" key="2">
    <source>
        <dbReference type="EMBL" id="CAG7731727.1"/>
    </source>
</evidence>
<dbReference type="AlphaFoldDB" id="A0A8J2K3Y5"/>